<sequence length="222" mass="25883">MQSTMESDRTWDKRISDIECHLNNAYNKTIGDTPFQVLYGYYPSFRDGVLQHVTTNEVWDSAVEIQNKIRERISRKHQQWKQRYDSKHVKPTGYEVGEVVFICRPPEATGESTKLQFKYRGPLVVTEVLRNDVYRVAGLRVAAGKRYVTVVHVSHIKGYHLPANEEPNEDSTIMGHDEEDMKHDEEDRPRDLPNTEKIESRQSEVKDKQSKRVKKTPAWHSS</sequence>
<dbReference type="Proteomes" id="UP001160148">
    <property type="component" value="Unassembled WGS sequence"/>
</dbReference>
<dbReference type="InterPro" id="IPR036397">
    <property type="entry name" value="RNaseH_sf"/>
</dbReference>
<comment type="caution">
    <text evidence="2">The sequence shown here is derived from an EMBL/GenBank/DDBJ whole genome shotgun (WGS) entry which is preliminary data.</text>
</comment>
<proteinExistence type="predicted"/>
<dbReference type="GO" id="GO:0003676">
    <property type="term" value="F:nucleic acid binding"/>
    <property type="evidence" value="ECO:0007669"/>
    <property type="project" value="InterPro"/>
</dbReference>
<feature type="region of interest" description="Disordered" evidence="1">
    <location>
        <begin position="161"/>
        <end position="222"/>
    </location>
</feature>
<keyword evidence="3" id="KW-1185">Reference proteome</keyword>
<evidence type="ECO:0000313" key="3">
    <source>
        <dbReference type="Proteomes" id="UP001160148"/>
    </source>
</evidence>
<dbReference type="EMBL" id="CARXXK010000001">
    <property type="protein sequence ID" value="CAI6343119.1"/>
    <property type="molecule type" value="Genomic_DNA"/>
</dbReference>
<feature type="compositionally biased region" description="Basic residues" evidence="1">
    <location>
        <begin position="211"/>
        <end position="222"/>
    </location>
</feature>
<evidence type="ECO:0000313" key="2">
    <source>
        <dbReference type="EMBL" id="CAI6343119.1"/>
    </source>
</evidence>
<gene>
    <name evidence="2" type="ORF">MEUPH1_LOCUS431</name>
</gene>
<dbReference type="AlphaFoldDB" id="A0AAV0VFV4"/>
<reference evidence="2 3" key="1">
    <citation type="submission" date="2023-01" db="EMBL/GenBank/DDBJ databases">
        <authorList>
            <person name="Whitehead M."/>
        </authorList>
    </citation>
    <scope>NUCLEOTIDE SEQUENCE [LARGE SCALE GENOMIC DNA]</scope>
</reference>
<dbReference type="Gene3D" id="3.30.420.10">
    <property type="entry name" value="Ribonuclease H-like superfamily/Ribonuclease H"/>
    <property type="match status" value="1"/>
</dbReference>
<accession>A0AAV0VFV4</accession>
<feature type="compositionally biased region" description="Basic and acidic residues" evidence="1">
    <location>
        <begin position="175"/>
        <end position="210"/>
    </location>
</feature>
<protein>
    <submittedName>
        <fullName evidence="2">Uncharacterized protein</fullName>
    </submittedName>
</protein>
<name>A0AAV0VFV4_9HEMI</name>
<organism evidence="2 3">
    <name type="scientific">Macrosiphum euphorbiae</name>
    <name type="common">potato aphid</name>
    <dbReference type="NCBI Taxonomy" id="13131"/>
    <lineage>
        <taxon>Eukaryota</taxon>
        <taxon>Metazoa</taxon>
        <taxon>Ecdysozoa</taxon>
        <taxon>Arthropoda</taxon>
        <taxon>Hexapoda</taxon>
        <taxon>Insecta</taxon>
        <taxon>Pterygota</taxon>
        <taxon>Neoptera</taxon>
        <taxon>Paraneoptera</taxon>
        <taxon>Hemiptera</taxon>
        <taxon>Sternorrhyncha</taxon>
        <taxon>Aphidomorpha</taxon>
        <taxon>Aphidoidea</taxon>
        <taxon>Aphididae</taxon>
        <taxon>Macrosiphini</taxon>
        <taxon>Macrosiphum</taxon>
    </lineage>
</organism>
<evidence type="ECO:0000256" key="1">
    <source>
        <dbReference type="SAM" id="MobiDB-lite"/>
    </source>
</evidence>